<dbReference type="EMBL" id="WTVN01000007">
    <property type="protein sequence ID" value="NMG43414.1"/>
    <property type="molecule type" value="Genomic_DNA"/>
</dbReference>
<evidence type="ECO:0000313" key="1">
    <source>
        <dbReference type="EMBL" id="NMG43414.1"/>
    </source>
</evidence>
<proteinExistence type="predicted"/>
<comment type="caution">
    <text evidence="1">The sequence shown here is derived from an EMBL/GenBank/DDBJ whole genome shotgun (WGS) entry which is preliminary data.</text>
</comment>
<keyword evidence="2" id="KW-1185">Reference proteome</keyword>
<dbReference type="Proteomes" id="UP000623795">
    <property type="component" value="Unassembled WGS sequence"/>
</dbReference>
<organism evidence="1 2">
    <name type="scientific">Aromatoleum toluvorans</name>
    <dbReference type="NCBI Taxonomy" id="92002"/>
    <lineage>
        <taxon>Bacteria</taxon>
        <taxon>Pseudomonadati</taxon>
        <taxon>Pseudomonadota</taxon>
        <taxon>Betaproteobacteria</taxon>
        <taxon>Rhodocyclales</taxon>
        <taxon>Rhodocyclaceae</taxon>
        <taxon>Aromatoleum</taxon>
    </lineage>
</organism>
<keyword evidence="1" id="KW-0969">Cilium</keyword>
<evidence type="ECO:0000313" key="2">
    <source>
        <dbReference type="Proteomes" id="UP000623795"/>
    </source>
</evidence>
<accession>A0ABX1PVF1</accession>
<keyword evidence="1" id="KW-0282">Flagellum</keyword>
<sequence>MRGVRHVDILPLISPLGLSGTSAIRPASTNLVAAASSFSLLGNTSTIVNLSSFGQLLSAVATFQNRLAVLRPGATDSSLGSNFGTDFGSLATEVQHFVDSFNGLQGSLNEQGFLFGTVPGSSAGTQLTADLQTRLTRVFDNGESALTRLSDLGIELRPSLIPGVGTLGIDVAKLRAAFESDPAGAFTLLAKAVTEFSALGAAFTSSNGGATGLLAAELQFSALQLSLGLFDTGADRLNAGLPGLNDLLTLASLGNAGRDSQARTLAALNEFSLISSLLGQ</sequence>
<keyword evidence="1" id="KW-0966">Cell projection</keyword>
<reference evidence="1 2" key="1">
    <citation type="submission" date="2019-12" db="EMBL/GenBank/DDBJ databases">
        <title>Comparative genomics gives insights into the taxonomy of the Azoarcus-Aromatoleum group and reveals separate origins of nif in the plant-associated Azoarcus and non-plant-associated Aromatoleum sub-groups.</title>
        <authorList>
            <person name="Lafos M."/>
            <person name="Maluk M."/>
            <person name="Batista M."/>
            <person name="Junghare M."/>
            <person name="Carmona M."/>
            <person name="Faoro H."/>
            <person name="Cruz L.M."/>
            <person name="Battistoni F."/>
            <person name="De Souza E."/>
            <person name="Pedrosa F."/>
            <person name="Chen W.-M."/>
            <person name="Poole P.S."/>
            <person name="Dixon R.A."/>
            <person name="James E.K."/>
        </authorList>
    </citation>
    <scope>NUCLEOTIDE SEQUENCE [LARGE SCALE GENOMIC DNA]</scope>
    <source>
        <strain evidence="1 2">Td21</strain>
    </source>
</reference>
<protein>
    <submittedName>
        <fullName evidence="1">Flagellar filament capping protein FliD</fullName>
    </submittedName>
</protein>
<name>A0ABX1PVF1_9RHOO</name>
<gene>
    <name evidence="1" type="primary">fliD</name>
    <name evidence="1" type="ORF">GPA22_06660</name>
</gene>